<reference evidence="2" key="1">
    <citation type="submission" date="2022-05" db="EMBL/GenBank/DDBJ databases">
        <authorList>
            <person name="Sun H.-N."/>
        </authorList>
    </citation>
    <scope>NUCLEOTIDE SEQUENCE</scope>
    <source>
        <strain evidence="2">HB14</strain>
    </source>
</reference>
<name>A0A9X2I6T4_9GAMM</name>
<feature type="domain" description="TniQ" evidence="1">
    <location>
        <begin position="16"/>
        <end position="157"/>
    </location>
</feature>
<gene>
    <name evidence="2" type="ORF">M6D89_11440</name>
</gene>
<evidence type="ECO:0000313" key="2">
    <source>
        <dbReference type="EMBL" id="MCP8899912.1"/>
    </source>
</evidence>
<accession>A0A9X2I6T4</accession>
<dbReference type="EMBL" id="JAMFTH010000003">
    <property type="protein sequence ID" value="MCP8899912.1"/>
    <property type="molecule type" value="Genomic_DNA"/>
</dbReference>
<dbReference type="InterPro" id="IPR009492">
    <property type="entry name" value="TniQ"/>
</dbReference>
<protein>
    <submittedName>
        <fullName evidence="2">TniQ family protein</fullName>
    </submittedName>
</protein>
<dbReference type="RefSeq" id="WP_253968206.1">
    <property type="nucleotide sequence ID" value="NZ_JAMFTH010000003.1"/>
</dbReference>
<proteinExistence type="predicted"/>
<evidence type="ECO:0000259" key="1">
    <source>
        <dbReference type="Pfam" id="PF06527"/>
    </source>
</evidence>
<keyword evidence="3" id="KW-1185">Reference proteome</keyword>
<reference evidence="2" key="2">
    <citation type="submission" date="2023-01" db="EMBL/GenBank/DDBJ databases">
        <title>Gilvimarinus xylanilyticus HB14 isolated from Caulerpa lentillifera aquaculture base in Hainan, China.</title>
        <authorList>
            <person name="Zhang Y.-J."/>
        </authorList>
    </citation>
    <scope>NUCLEOTIDE SEQUENCE</scope>
    <source>
        <strain evidence="2">HB14</strain>
    </source>
</reference>
<dbReference type="Proteomes" id="UP001139319">
    <property type="component" value="Unassembled WGS sequence"/>
</dbReference>
<dbReference type="AlphaFoldDB" id="A0A9X2I6T4"/>
<organism evidence="2 3">
    <name type="scientific">Gilvimarinus xylanilyticus</name>
    <dbReference type="NCBI Taxonomy" id="2944139"/>
    <lineage>
        <taxon>Bacteria</taxon>
        <taxon>Pseudomonadati</taxon>
        <taxon>Pseudomonadota</taxon>
        <taxon>Gammaproteobacteria</taxon>
        <taxon>Cellvibrionales</taxon>
        <taxon>Cellvibrionaceae</taxon>
        <taxon>Gilvimarinus</taxon>
    </lineage>
</organism>
<evidence type="ECO:0000313" key="3">
    <source>
        <dbReference type="Proteomes" id="UP001139319"/>
    </source>
</evidence>
<dbReference type="Pfam" id="PF06527">
    <property type="entry name" value="TniQ"/>
    <property type="match status" value="1"/>
</dbReference>
<sequence length="302" mass="35565">MFQMAEPSSYLFPIADHEHLVSAWIRLNLRSGMGYFSFDQVLKKWNLPKRHIQAQRPDEMLLKSVASQIRCIDERRLAYTHTAVALWELSVEMDQRLELTNCLAPARLEHTTLAFNTGWQLCPRCAENDKEQLGYSFWHRNHQLPSVAHCYIHGTELLSCDSLRHMSSLILPASWHPADLSSMPLSSELQKWSRFVLKVDRILLESLEVVSEWRSEIWLLLGLPKKIRLKDRSLFDDLSTQFEAKTGYAVLSHLFKAYRDDRDKRPNILWTTLYDRAKTVRHPVYWLVILFWLRFELNIDVD</sequence>
<comment type="caution">
    <text evidence="2">The sequence shown here is derived from an EMBL/GenBank/DDBJ whole genome shotgun (WGS) entry which is preliminary data.</text>
</comment>